<dbReference type="InterPro" id="IPR029062">
    <property type="entry name" value="Class_I_gatase-like"/>
</dbReference>
<dbReference type="AlphaFoldDB" id="C1N8J5"/>
<dbReference type="RefSeq" id="XP_003064277.1">
    <property type="nucleotide sequence ID" value="XM_003064231.1"/>
</dbReference>
<dbReference type="HAMAP" id="MF_01615">
    <property type="entry name" value="PdxT"/>
    <property type="match status" value="1"/>
</dbReference>
<dbReference type="GO" id="GO:0004359">
    <property type="term" value="F:glutaminase activity"/>
    <property type="evidence" value="ECO:0007669"/>
    <property type="project" value="UniProtKB-EC"/>
</dbReference>
<dbReference type="GO" id="GO:0016829">
    <property type="term" value="F:lyase activity"/>
    <property type="evidence" value="ECO:0007669"/>
    <property type="project" value="UniProtKB-KW"/>
</dbReference>
<dbReference type="EMBL" id="GG663750">
    <property type="protein sequence ID" value="EEH51899.1"/>
    <property type="molecule type" value="Genomic_DNA"/>
</dbReference>
<evidence type="ECO:0000256" key="3">
    <source>
        <dbReference type="ARBA" id="ARBA00022801"/>
    </source>
</evidence>
<organism evidence="8">
    <name type="scientific">Micromonas pusilla (strain CCMP1545)</name>
    <name type="common">Picoplanktonic green alga</name>
    <dbReference type="NCBI Taxonomy" id="564608"/>
    <lineage>
        <taxon>Eukaryota</taxon>
        <taxon>Viridiplantae</taxon>
        <taxon>Chlorophyta</taxon>
        <taxon>Mamiellophyceae</taxon>
        <taxon>Mamiellales</taxon>
        <taxon>Mamiellaceae</taxon>
        <taxon>Micromonas</taxon>
    </lineage>
</organism>
<evidence type="ECO:0000313" key="8">
    <source>
        <dbReference type="Proteomes" id="UP000001876"/>
    </source>
</evidence>
<name>C1N8J5_MICPC</name>
<dbReference type="GO" id="GO:1903600">
    <property type="term" value="C:glutaminase complex"/>
    <property type="evidence" value="ECO:0007669"/>
    <property type="project" value="TreeGrafter"/>
</dbReference>
<evidence type="ECO:0000256" key="2">
    <source>
        <dbReference type="ARBA" id="ARBA00012918"/>
    </source>
</evidence>
<dbReference type="SUPFAM" id="SSF52317">
    <property type="entry name" value="Class I glutamine amidotransferase-like"/>
    <property type="match status" value="1"/>
</dbReference>
<evidence type="ECO:0000256" key="1">
    <source>
        <dbReference type="ARBA" id="ARBA00008345"/>
    </source>
</evidence>
<sequence length="277" mass="29202">MSQPPPAFPPKTKTKIGVLALQGSFAEHCAHVRRCGGEPVEVRKAEQLVGCSGLIIPGGESTTMANICRRWNLFEPLRDFAASGGAVWGTCAGLIFLADRIGRGAKQGGQELLGGLDVTVDRNFFGSQARSITTPTSMRCAVPDADDGSDTPFRAIFIRAPAILSAGPGVEVLAEYALPEEKRAELRGTDAEDVEKIIVAVKQGGNLLATSFHPEVTSDVRWHKLFLEMSSAAKAYAGVGEDAVRKASESEIALIHPGLLPTFTDSVFAGAAQQGGA</sequence>
<dbReference type="OMA" id="GMIMLAD"/>
<keyword evidence="3" id="KW-0378">Hydrolase</keyword>
<dbReference type="PANTHER" id="PTHR31559:SF0">
    <property type="entry name" value="PYRIDOXAL 5'-PHOSPHATE SYNTHASE SUBUNIT SNO1-RELATED"/>
    <property type="match status" value="1"/>
</dbReference>
<dbReference type="PROSITE" id="PS51130">
    <property type="entry name" value="PDXT_SNO_2"/>
    <property type="match status" value="1"/>
</dbReference>
<dbReference type="PROSITE" id="PS01236">
    <property type="entry name" value="PDXT_SNO_1"/>
    <property type="match status" value="1"/>
</dbReference>
<dbReference type="EC" id="3.5.1.2" evidence="2"/>
<keyword evidence="5" id="KW-0456">Lyase</keyword>
<gene>
    <name evidence="7" type="ORF">MICPUCDRAFT_23003</name>
</gene>
<comment type="similarity">
    <text evidence="1">Belongs to the glutaminase PdxT/SNO family.</text>
</comment>
<dbReference type="CDD" id="cd01749">
    <property type="entry name" value="GATase1_PB"/>
    <property type="match status" value="1"/>
</dbReference>
<dbReference type="InterPro" id="IPR021196">
    <property type="entry name" value="PdxT/SNO_CS"/>
</dbReference>
<comment type="catalytic activity">
    <reaction evidence="6">
        <text>L-glutamine + H2O = L-glutamate + NH4(+)</text>
        <dbReference type="Rhea" id="RHEA:15889"/>
        <dbReference type="ChEBI" id="CHEBI:15377"/>
        <dbReference type="ChEBI" id="CHEBI:28938"/>
        <dbReference type="ChEBI" id="CHEBI:29985"/>
        <dbReference type="ChEBI" id="CHEBI:58359"/>
        <dbReference type="EC" id="3.5.1.2"/>
    </reaction>
</comment>
<dbReference type="eggNOG" id="KOG3210">
    <property type="taxonomic scope" value="Eukaryota"/>
</dbReference>
<keyword evidence="8" id="KW-1185">Reference proteome</keyword>
<dbReference type="InterPro" id="IPR002161">
    <property type="entry name" value="PdxT/SNO"/>
</dbReference>
<dbReference type="OrthoDB" id="2039at2759"/>
<dbReference type="KEGG" id="mpp:MICPUCDRAFT_23003"/>
<accession>C1N8J5</accession>
<dbReference type="GeneID" id="9689537"/>
<protein>
    <recommendedName>
        <fullName evidence="2">glutaminase</fullName>
        <ecNumber evidence="2">3.5.1.2</ecNumber>
    </recommendedName>
</protein>
<dbReference type="GO" id="GO:0008614">
    <property type="term" value="P:pyridoxine metabolic process"/>
    <property type="evidence" value="ECO:0007669"/>
    <property type="project" value="TreeGrafter"/>
</dbReference>
<dbReference type="PROSITE" id="PS51273">
    <property type="entry name" value="GATASE_TYPE_1"/>
    <property type="match status" value="1"/>
</dbReference>
<keyword evidence="4" id="KW-0315">Glutamine amidotransferase</keyword>
<dbReference type="Gene3D" id="3.40.50.880">
    <property type="match status" value="1"/>
</dbReference>
<dbReference type="PANTHER" id="PTHR31559">
    <property type="entry name" value="PYRIDOXAL 5'-PHOSPHATE SYNTHASE SUBUNIT SNO"/>
    <property type="match status" value="1"/>
</dbReference>
<reference evidence="7 8" key="1">
    <citation type="journal article" date="2009" name="Science">
        <title>Green evolution and dynamic adaptations revealed by genomes of the marine picoeukaryotes Micromonas.</title>
        <authorList>
            <person name="Worden A.Z."/>
            <person name="Lee J.H."/>
            <person name="Mock T."/>
            <person name="Rouze P."/>
            <person name="Simmons M.P."/>
            <person name="Aerts A.L."/>
            <person name="Allen A.E."/>
            <person name="Cuvelier M.L."/>
            <person name="Derelle E."/>
            <person name="Everett M.V."/>
            <person name="Foulon E."/>
            <person name="Grimwood J."/>
            <person name="Gundlach H."/>
            <person name="Henrissat B."/>
            <person name="Napoli C."/>
            <person name="McDonald S.M."/>
            <person name="Parker M.S."/>
            <person name="Rombauts S."/>
            <person name="Salamov A."/>
            <person name="Von Dassow P."/>
            <person name="Badger J.H."/>
            <person name="Coutinho P.M."/>
            <person name="Demir E."/>
            <person name="Dubchak I."/>
            <person name="Gentemann C."/>
            <person name="Eikrem W."/>
            <person name="Gready J.E."/>
            <person name="John U."/>
            <person name="Lanier W."/>
            <person name="Lindquist E.A."/>
            <person name="Lucas S."/>
            <person name="Mayer K.F."/>
            <person name="Moreau H."/>
            <person name="Not F."/>
            <person name="Otillar R."/>
            <person name="Panaud O."/>
            <person name="Pangilinan J."/>
            <person name="Paulsen I."/>
            <person name="Piegu B."/>
            <person name="Poliakov A."/>
            <person name="Robbens S."/>
            <person name="Schmutz J."/>
            <person name="Toulza E."/>
            <person name="Wyss T."/>
            <person name="Zelensky A."/>
            <person name="Zhou K."/>
            <person name="Armbrust E.V."/>
            <person name="Bhattacharya D."/>
            <person name="Goodenough U.W."/>
            <person name="Van de Peer Y."/>
            <person name="Grigoriev I.V."/>
        </authorList>
    </citation>
    <scope>NUCLEOTIDE SEQUENCE [LARGE SCALE GENOMIC DNA]</scope>
    <source>
        <strain evidence="7 8">CCMP1545</strain>
    </source>
</reference>
<dbReference type="NCBIfam" id="TIGR03800">
    <property type="entry name" value="PLP_synth_Pdx2"/>
    <property type="match status" value="1"/>
</dbReference>
<dbReference type="Pfam" id="PF01174">
    <property type="entry name" value="SNO"/>
    <property type="match status" value="1"/>
</dbReference>
<dbReference type="GO" id="GO:0005829">
    <property type="term" value="C:cytosol"/>
    <property type="evidence" value="ECO:0007669"/>
    <property type="project" value="TreeGrafter"/>
</dbReference>
<evidence type="ECO:0000313" key="7">
    <source>
        <dbReference type="EMBL" id="EEH51899.1"/>
    </source>
</evidence>
<dbReference type="Proteomes" id="UP000001876">
    <property type="component" value="Unassembled WGS sequence"/>
</dbReference>
<dbReference type="STRING" id="564608.C1N8J5"/>
<dbReference type="GO" id="GO:0042823">
    <property type="term" value="P:pyridoxal phosphate biosynthetic process"/>
    <property type="evidence" value="ECO:0007669"/>
    <property type="project" value="InterPro"/>
</dbReference>
<evidence type="ECO:0000256" key="6">
    <source>
        <dbReference type="ARBA" id="ARBA00049534"/>
    </source>
</evidence>
<proteinExistence type="inferred from homology"/>
<evidence type="ECO:0000256" key="4">
    <source>
        <dbReference type="ARBA" id="ARBA00022962"/>
    </source>
</evidence>
<evidence type="ECO:0000256" key="5">
    <source>
        <dbReference type="ARBA" id="ARBA00023239"/>
    </source>
</evidence>